<dbReference type="Proteomes" id="UP000297872">
    <property type="component" value="Unassembled WGS sequence"/>
</dbReference>
<comment type="caution">
    <text evidence="1">The sequence shown here is derived from an EMBL/GenBank/DDBJ whole genome shotgun (WGS) entry which is preliminary data.</text>
</comment>
<keyword evidence="2" id="KW-1185">Reference proteome</keyword>
<dbReference type="EMBL" id="SGVY01000005">
    <property type="protein sequence ID" value="TFH84103.1"/>
    <property type="molecule type" value="Genomic_DNA"/>
</dbReference>
<dbReference type="GeneID" id="302994302"/>
<gene>
    <name evidence="1" type="ORF">EXN75_03190</name>
</gene>
<reference evidence="1 2" key="1">
    <citation type="submission" date="2019-02" db="EMBL/GenBank/DDBJ databases">
        <title>Draft Genome Sequence of the Prevotella sp. BCRC 81118, Isolated from Human Feces.</title>
        <authorList>
            <person name="Huang C.-H."/>
        </authorList>
    </citation>
    <scope>NUCLEOTIDE SEQUENCE [LARGE SCALE GENOMIC DNA]</scope>
    <source>
        <strain evidence="1 2">BCRC 81118</strain>
    </source>
</reference>
<name>A0A4Y8VUS4_9BACT</name>
<dbReference type="RefSeq" id="WP_118115366.1">
    <property type="nucleotide sequence ID" value="NZ_DAWCZC010000006.1"/>
</dbReference>
<evidence type="ECO:0000313" key="2">
    <source>
        <dbReference type="Proteomes" id="UP000297872"/>
    </source>
</evidence>
<sequence length="181" mass="21222">MIIDKNTNFEEIFKRDLHQYLCSINRVDEHLPEAPDLEELWAKIGENYLPDAMKEFTKYPTVSLGWIMFVGMAMAKYWDVDWELYSKVENHYEYLKNSIDFDHMDDYICEKILLLDEESHQNMNRVVAECASRTLNQLAHMGIEPGTETAFRAFIAALHQMYLMGIAIELKALGYHMTQLS</sequence>
<accession>A0A4Y8VUS4</accession>
<dbReference type="AlphaFoldDB" id="A0A4Y8VUS4"/>
<organism evidence="1 2">
    <name type="scientific">Segatella hominis</name>
    <dbReference type="NCBI Taxonomy" id="2518605"/>
    <lineage>
        <taxon>Bacteria</taxon>
        <taxon>Pseudomonadati</taxon>
        <taxon>Bacteroidota</taxon>
        <taxon>Bacteroidia</taxon>
        <taxon>Bacteroidales</taxon>
        <taxon>Prevotellaceae</taxon>
        <taxon>Segatella</taxon>
    </lineage>
</organism>
<dbReference type="OrthoDB" id="1028249at2"/>
<proteinExistence type="predicted"/>
<protein>
    <submittedName>
        <fullName evidence="1">Uncharacterized protein</fullName>
    </submittedName>
</protein>
<evidence type="ECO:0000313" key="1">
    <source>
        <dbReference type="EMBL" id="TFH84103.1"/>
    </source>
</evidence>